<dbReference type="PROSITE" id="PS00332">
    <property type="entry name" value="SOD_CU_ZN_2"/>
    <property type="match status" value="1"/>
</dbReference>
<keyword evidence="2" id="KW-0862">Zinc</keyword>
<dbReference type="Gene3D" id="2.60.40.200">
    <property type="entry name" value="Superoxide dismutase, copper/zinc binding domain"/>
    <property type="match status" value="1"/>
</dbReference>
<dbReference type="GO" id="GO:0004784">
    <property type="term" value="F:superoxide dismutase activity"/>
    <property type="evidence" value="ECO:0007669"/>
    <property type="project" value="UniProtKB-EC"/>
</dbReference>
<protein>
    <recommendedName>
        <fullName evidence="2">Superoxide dismutase [Cu-Zn]</fullName>
        <ecNumber evidence="2">1.15.1.1</ecNumber>
    </recommendedName>
</protein>
<dbReference type="PATRIC" id="fig|1107882.3.peg.1165"/>
<keyword evidence="2" id="KW-0186">Copper</keyword>
<dbReference type="PANTHER" id="PTHR10003">
    <property type="entry name" value="SUPEROXIDE DISMUTASE CU-ZN -RELATED"/>
    <property type="match status" value="1"/>
</dbReference>
<comment type="cofactor">
    <cofactor evidence="2">
        <name>Zn(2+)</name>
        <dbReference type="ChEBI" id="CHEBI:29105"/>
    </cofactor>
    <text evidence="2">Binds 1 zinc ion per subunit.</text>
</comment>
<gene>
    <name evidence="5" type="ORF">MAXJ12_05893</name>
</gene>
<comment type="catalytic activity">
    <reaction evidence="2">
        <text>2 superoxide + 2 H(+) = H2O2 + O2</text>
        <dbReference type="Rhea" id="RHEA:20696"/>
        <dbReference type="ChEBI" id="CHEBI:15378"/>
        <dbReference type="ChEBI" id="CHEBI:15379"/>
        <dbReference type="ChEBI" id="CHEBI:16240"/>
        <dbReference type="ChEBI" id="CHEBI:18421"/>
        <dbReference type="EC" id="1.15.1.1"/>
    </reaction>
</comment>
<comment type="similarity">
    <text evidence="1 2">Belongs to the Cu-Zn superoxide dismutase family.</text>
</comment>
<name>H0HM15_9HYPH</name>
<dbReference type="Pfam" id="PF00080">
    <property type="entry name" value="Sod_Cu"/>
    <property type="match status" value="1"/>
</dbReference>
<evidence type="ECO:0000256" key="1">
    <source>
        <dbReference type="ARBA" id="ARBA00010457"/>
    </source>
</evidence>
<keyword evidence="2" id="KW-0479">Metal-binding</keyword>
<evidence type="ECO:0000256" key="2">
    <source>
        <dbReference type="RuleBase" id="RU000393"/>
    </source>
</evidence>
<dbReference type="EC" id="1.15.1.1" evidence="2"/>
<dbReference type="AlphaFoldDB" id="H0HM15"/>
<dbReference type="SUPFAM" id="SSF49329">
    <property type="entry name" value="Cu,Zn superoxide dismutase-like"/>
    <property type="match status" value="1"/>
</dbReference>
<dbReference type="InterPro" id="IPR001424">
    <property type="entry name" value="SOD_Cu_Zn_dom"/>
</dbReference>
<dbReference type="GO" id="GO:0005507">
    <property type="term" value="F:copper ion binding"/>
    <property type="evidence" value="ECO:0007669"/>
    <property type="project" value="InterPro"/>
</dbReference>
<dbReference type="Proteomes" id="UP000003250">
    <property type="component" value="Unassembled WGS sequence"/>
</dbReference>
<sequence>MDMKRAIITATAILALTAVSGAQEPPSATANFVNAAGEENGTAKLTGTEGGVLIEIEVTGLPASQWVGFHVHETGTCDPATGHESAGGHFNPTDAKHGYNVDGGPHAGDMPNQYVGADGTLRAQVFNGSVRLDEGDTNIRGKALMIHGGQDDYESQPSGDAGDRQACAVIE</sequence>
<evidence type="ECO:0000256" key="3">
    <source>
        <dbReference type="SAM" id="SignalP"/>
    </source>
</evidence>
<reference evidence="5 6" key="1">
    <citation type="journal article" date="2012" name="J. Bacteriol.">
        <title>Draft Genome Sequence of Mesorhizobium alhagi CCNWXJ12-2T, a Novel Salt-Resistant Species Isolated from the Desert of Northwestern China.</title>
        <authorList>
            <person name="Zhou M."/>
            <person name="Chen W."/>
            <person name="Chen H."/>
            <person name="Wei G."/>
        </authorList>
    </citation>
    <scope>NUCLEOTIDE SEQUENCE [LARGE SCALE GENOMIC DNA]</scope>
    <source>
        <strain evidence="5 6">CCNWXJ12-2</strain>
    </source>
</reference>
<comment type="cofactor">
    <cofactor evidence="2">
        <name>Cu cation</name>
        <dbReference type="ChEBI" id="CHEBI:23378"/>
    </cofactor>
    <text evidence="2">Binds 1 copper ion per subunit.</text>
</comment>
<dbReference type="InterPro" id="IPR018152">
    <property type="entry name" value="SOD_Cu/Zn_BS"/>
</dbReference>
<dbReference type="InterPro" id="IPR024134">
    <property type="entry name" value="SOD_Cu/Zn_/chaperone"/>
</dbReference>
<feature type="chain" id="PRO_5003534017" description="Superoxide dismutase [Cu-Zn]" evidence="3">
    <location>
        <begin position="23"/>
        <end position="171"/>
    </location>
</feature>
<keyword evidence="3" id="KW-0732">Signal</keyword>
<proteinExistence type="inferred from homology"/>
<dbReference type="CDD" id="cd00305">
    <property type="entry name" value="Cu-Zn_Superoxide_Dismutase"/>
    <property type="match status" value="1"/>
</dbReference>
<evidence type="ECO:0000313" key="6">
    <source>
        <dbReference type="Proteomes" id="UP000003250"/>
    </source>
</evidence>
<dbReference type="RefSeq" id="WP_008834827.1">
    <property type="nucleotide sequence ID" value="NZ_AHAM01000038.1"/>
</dbReference>
<dbReference type="InterPro" id="IPR036423">
    <property type="entry name" value="SOD-like_Cu/Zn_dom_sf"/>
</dbReference>
<organism evidence="5 6">
    <name type="scientific">Mesorhizobium alhagi CCNWXJ12-2</name>
    <dbReference type="NCBI Taxonomy" id="1107882"/>
    <lineage>
        <taxon>Bacteria</taxon>
        <taxon>Pseudomonadati</taxon>
        <taxon>Pseudomonadota</taxon>
        <taxon>Alphaproteobacteria</taxon>
        <taxon>Hyphomicrobiales</taxon>
        <taxon>Phyllobacteriaceae</taxon>
        <taxon>Allomesorhizobium</taxon>
    </lineage>
</organism>
<keyword evidence="2" id="KW-0560">Oxidoreductase</keyword>
<feature type="signal peptide" evidence="3">
    <location>
        <begin position="1"/>
        <end position="22"/>
    </location>
</feature>
<feature type="domain" description="Superoxide dismutase copper/zinc binding" evidence="4">
    <location>
        <begin position="40"/>
        <end position="170"/>
    </location>
</feature>
<evidence type="ECO:0000259" key="4">
    <source>
        <dbReference type="Pfam" id="PF00080"/>
    </source>
</evidence>
<dbReference type="EMBL" id="AHAM01000038">
    <property type="protein sequence ID" value="EHK58207.1"/>
    <property type="molecule type" value="Genomic_DNA"/>
</dbReference>
<keyword evidence="6" id="KW-1185">Reference proteome</keyword>
<accession>H0HM15</accession>
<comment type="function">
    <text evidence="2">Destroys radicals which are normally produced within the cells and which are toxic to biological systems.</text>
</comment>
<evidence type="ECO:0000313" key="5">
    <source>
        <dbReference type="EMBL" id="EHK58207.1"/>
    </source>
</evidence>